<dbReference type="EMBL" id="SWFT01000137">
    <property type="protein sequence ID" value="KAA8898687.1"/>
    <property type="molecule type" value="Genomic_DNA"/>
</dbReference>
<dbReference type="Pfam" id="PF00654">
    <property type="entry name" value="Voltage_CLC"/>
    <property type="match status" value="1"/>
</dbReference>
<accession>A0A642UNJ3</accession>
<dbReference type="Gene3D" id="1.10.3080.10">
    <property type="entry name" value="Clc chloride channel"/>
    <property type="match status" value="1"/>
</dbReference>
<evidence type="ECO:0000313" key="11">
    <source>
        <dbReference type="Proteomes" id="UP000449547"/>
    </source>
</evidence>
<evidence type="ECO:0000256" key="2">
    <source>
        <dbReference type="ARBA" id="ARBA00022448"/>
    </source>
</evidence>
<reference evidence="10 11" key="1">
    <citation type="submission" date="2019-07" db="EMBL/GenBank/DDBJ databases">
        <title>Genome assembly of two rare yeast pathogens: Diutina rugosa and Trichomonascus ciferrii.</title>
        <authorList>
            <person name="Mixao V."/>
            <person name="Saus E."/>
            <person name="Hansen A."/>
            <person name="Lass-Flor C."/>
            <person name="Gabaldon T."/>
        </authorList>
    </citation>
    <scope>NUCLEOTIDE SEQUENCE [LARGE SCALE GENOMIC DNA]</scope>
    <source>
        <strain evidence="10 11">CBS 613</strain>
    </source>
</reference>
<keyword evidence="3 9" id="KW-0812">Transmembrane</keyword>
<dbReference type="GO" id="GO:0005794">
    <property type="term" value="C:Golgi apparatus"/>
    <property type="evidence" value="ECO:0007669"/>
    <property type="project" value="TreeGrafter"/>
</dbReference>
<dbReference type="OMA" id="SCCILNI"/>
<dbReference type="InterPro" id="IPR014743">
    <property type="entry name" value="Cl-channel_core"/>
</dbReference>
<keyword evidence="11" id="KW-1185">Reference proteome</keyword>
<proteinExistence type="predicted"/>
<dbReference type="PANTHER" id="PTHR45711:SF6">
    <property type="entry name" value="CHLORIDE CHANNEL PROTEIN"/>
    <property type="match status" value="1"/>
</dbReference>
<organism evidence="10 11">
    <name type="scientific">Diutina rugosa</name>
    <name type="common">Yeast</name>
    <name type="synonym">Candida rugosa</name>
    <dbReference type="NCBI Taxonomy" id="5481"/>
    <lineage>
        <taxon>Eukaryota</taxon>
        <taxon>Fungi</taxon>
        <taxon>Dikarya</taxon>
        <taxon>Ascomycota</taxon>
        <taxon>Saccharomycotina</taxon>
        <taxon>Pichiomycetes</taxon>
        <taxon>Debaryomycetaceae</taxon>
        <taxon>Diutina</taxon>
    </lineage>
</organism>
<feature type="transmembrane region" description="Helical" evidence="9">
    <location>
        <begin position="57"/>
        <end position="81"/>
    </location>
</feature>
<evidence type="ECO:0000256" key="3">
    <source>
        <dbReference type="ARBA" id="ARBA00022692"/>
    </source>
</evidence>
<feature type="transmembrane region" description="Helical" evidence="9">
    <location>
        <begin position="123"/>
        <end position="148"/>
    </location>
</feature>
<feature type="transmembrane region" description="Helical" evidence="9">
    <location>
        <begin position="313"/>
        <end position="335"/>
    </location>
</feature>
<dbReference type="PRINTS" id="PR00762">
    <property type="entry name" value="CLCHANNEL"/>
</dbReference>
<evidence type="ECO:0000256" key="8">
    <source>
        <dbReference type="SAM" id="MobiDB-lite"/>
    </source>
</evidence>
<sequence>MTSSYTLEGIPTLSYHPTEDSQPAPPPKRHYENCTYIDWPSENQLQPSQEDYNFRKWAVVIGAAVLVGYMASFINLLATFFNDFKKGLCLRKLDSWSLSNPYSTCPADSWKSWSQILFGISNWFSAVFINLPLYLIMSVVMAGCATYISQKAPWIRQSGIPEIKLIVSGLNYNVSQYLGLQTLLYKVAGLVLVVSSGLWLGKEGPLVHVSCCIFNILLEIGVGADCHEALRREILSAATATGIAVAFNAPIGGVLFVLESMPSYFIPTKNMWNSFVTATVAVVSYSGLTAFASGKNFDEKDLFSVEFGNVNWIMLEFIPFVLLGCAGGVYGSFFIDLNIKLGRPRFRNGIRQALVKLTNVSDHYGTVLEMVALVVVTALLSFPFDMTKLSLNAYLIALFTDCPTEISADSKNFICGTNDAATALKLMYFAAIGFFLAAYTFGSDLPGGVLMPSLVIGASTGRWLGIVAQAFQRWLNLDAVCTETSCLVSPSSYAVIGAAAFMTGITKYTMCVVVIMFELSGAVSYVLPIMVAVMASKFSNDWMCKENIYDTWIREVFNRESHIPPEHVNDGRGSGVVNFTTLTTTIKSKLPDLAVSAVMVPVERVECVFLVPDTPYTVESLQSRVDSTIHEGFPVVLSRENPLSLGYVTRSSLSQQLRMMEDSPLTTIVLQVPQLPRAAVGATLHFEKGLGDFSVIKLTVEQPTFVVNDLSPLVLVIDAFEKMSLNYVVVTDSTYHGSDDRMVGFVDRFVLSDLIRTDFAGLHGESRPYISSDYRSQRRSIELLT</sequence>
<dbReference type="OrthoDB" id="44789at2759"/>
<evidence type="ECO:0000256" key="5">
    <source>
        <dbReference type="ARBA" id="ARBA00023065"/>
    </source>
</evidence>
<gene>
    <name evidence="10" type="ORF">DIURU_004531</name>
</gene>
<dbReference type="GeneID" id="54783182"/>
<dbReference type="VEuPathDB" id="FungiDB:DIURU_004531"/>
<evidence type="ECO:0008006" key="12">
    <source>
        <dbReference type="Google" id="ProtNLM"/>
    </source>
</evidence>
<feature type="transmembrane region" description="Helical" evidence="9">
    <location>
        <begin position="426"/>
        <end position="442"/>
    </location>
</feature>
<dbReference type="Proteomes" id="UP000449547">
    <property type="component" value="Unassembled WGS sequence"/>
</dbReference>
<evidence type="ECO:0000256" key="7">
    <source>
        <dbReference type="ARBA" id="ARBA00023214"/>
    </source>
</evidence>
<dbReference type="InterPro" id="IPR001807">
    <property type="entry name" value="ClC"/>
</dbReference>
<dbReference type="GO" id="GO:0005769">
    <property type="term" value="C:early endosome"/>
    <property type="evidence" value="ECO:0007669"/>
    <property type="project" value="TreeGrafter"/>
</dbReference>
<evidence type="ECO:0000256" key="6">
    <source>
        <dbReference type="ARBA" id="ARBA00023136"/>
    </source>
</evidence>
<dbReference type="GO" id="GO:0005886">
    <property type="term" value="C:plasma membrane"/>
    <property type="evidence" value="ECO:0007669"/>
    <property type="project" value="TreeGrafter"/>
</dbReference>
<keyword evidence="7" id="KW-0868">Chloride</keyword>
<keyword evidence="2" id="KW-0813">Transport</keyword>
<feature type="transmembrane region" description="Helical" evidence="9">
    <location>
        <begin position="234"/>
        <end position="258"/>
    </location>
</feature>
<keyword evidence="4 9" id="KW-1133">Transmembrane helix</keyword>
<dbReference type="SUPFAM" id="SSF81340">
    <property type="entry name" value="Clc chloride channel"/>
    <property type="match status" value="1"/>
</dbReference>
<keyword evidence="5" id="KW-0406">Ion transport</keyword>
<dbReference type="RefSeq" id="XP_034010612.1">
    <property type="nucleotide sequence ID" value="XM_034157415.1"/>
</dbReference>
<feature type="transmembrane region" description="Helical" evidence="9">
    <location>
        <begin position="512"/>
        <end position="535"/>
    </location>
</feature>
<feature type="region of interest" description="Disordered" evidence="8">
    <location>
        <begin position="1"/>
        <end position="28"/>
    </location>
</feature>
<name>A0A642UNJ3_DIURU</name>
<evidence type="ECO:0000256" key="1">
    <source>
        <dbReference type="ARBA" id="ARBA00004141"/>
    </source>
</evidence>
<dbReference type="SUPFAM" id="SSF54631">
    <property type="entry name" value="CBS-domain pair"/>
    <property type="match status" value="1"/>
</dbReference>
<feature type="transmembrane region" description="Helical" evidence="9">
    <location>
        <begin position="183"/>
        <end position="200"/>
    </location>
</feature>
<comment type="caution">
    <text evidence="10">The sequence shown here is derived from an EMBL/GenBank/DDBJ whole genome shotgun (WGS) entry which is preliminary data.</text>
</comment>
<comment type="subcellular location">
    <subcellularLocation>
        <location evidence="1">Membrane</location>
        <topology evidence="1">Multi-pass membrane protein</topology>
    </subcellularLocation>
</comment>
<dbReference type="InterPro" id="IPR046342">
    <property type="entry name" value="CBS_dom_sf"/>
</dbReference>
<evidence type="ECO:0000256" key="4">
    <source>
        <dbReference type="ARBA" id="ARBA00022989"/>
    </source>
</evidence>
<dbReference type="PANTHER" id="PTHR45711">
    <property type="entry name" value="CHLORIDE CHANNEL PROTEIN"/>
    <property type="match status" value="1"/>
</dbReference>
<keyword evidence="6 9" id="KW-0472">Membrane</keyword>
<feature type="transmembrane region" description="Helical" evidence="9">
    <location>
        <begin position="270"/>
        <end position="292"/>
    </location>
</feature>
<dbReference type="GO" id="GO:0005247">
    <property type="term" value="F:voltage-gated chloride channel activity"/>
    <property type="evidence" value="ECO:0007669"/>
    <property type="project" value="TreeGrafter"/>
</dbReference>
<evidence type="ECO:0000256" key="9">
    <source>
        <dbReference type="SAM" id="Phobius"/>
    </source>
</evidence>
<dbReference type="AlphaFoldDB" id="A0A642UNJ3"/>
<protein>
    <recommendedName>
        <fullName evidence="12">Chloride channel protein</fullName>
    </recommendedName>
</protein>
<dbReference type="Gene3D" id="3.10.580.20">
    <property type="match status" value="1"/>
</dbReference>
<evidence type="ECO:0000313" key="10">
    <source>
        <dbReference type="EMBL" id="KAA8898687.1"/>
    </source>
</evidence>